<protein>
    <submittedName>
        <fullName evidence="2">DUF839 domain-containing protein</fullName>
    </submittedName>
</protein>
<gene>
    <name evidence="2" type="ORF">EIW28_08500</name>
</gene>
<dbReference type="EMBL" id="RSEB01000002">
    <property type="protein sequence ID" value="RRS00583.1"/>
    <property type="molecule type" value="Genomic_DNA"/>
</dbReference>
<reference evidence="2 3" key="1">
    <citation type="submission" date="2018-12" db="EMBL/GenBank/DDBJ databases">
        <title>Glycomyces sp. YIM 121974 draft genome.</title>
        <authorList>
            <person name="Li Q."/>
        </authorList>
    </citation>
    <scope>NUCLEOTIDE SEQUENCE [LARGE SCALE GENOMIC DNA]</scope>
    <source>
        <strain evidence="2 3">YIM 121974</strain>
    </source>
</reference>
<evidence type="ECO:0000313" key="2">
    <source>
        <dbReference type="EMBL" id="RRS00583.1"/>
    </source>
</evidence>
<keyword evidence="3" id="KW-1185">Reference proteome</keyword>
<dbReference type="PANTHER" id="PTHR35399">
    <property type="entry name" value="SLR8030 PROTEIN"/>
    <property type="match status" value="1"/>
</dbReference>
<evidence type="ECO:0000313" key="3">
    <source>
        <dbReference type="Proteomes" id="UP000277256"/>
    </source>
</evidence>
<organism evidence="2 3">
    <name type="scientific">Glycomyces terrestris</name>
    <dbReference type="NCBI Taxonomy" id="2493553"/>
    <lineage>
        <taxon>Bacteria</taxon>
        <taxon>Bacillati</taxon>
        <taxon>Actinomycetota</taxon>
        <taxon>Actinomycetes</taxon>
        <taxon>Glycomycetales</taxon>
        <taxon>Glycomycetaceae</taxon>
        <taxon>Glycomyces</taxon>
    </lineage>
</organism>
<dbReference type="SUPFAM" id="SSF63829">
    <property type="entry name" value="Calcium-dependent phosphotriesterase"/>
    <property type="match status" value="1"/>
</dbReference>
<dbReference type="InterPro" id="IPR006311">
    <property type="entry name" value="TAT_signal"/>
</dbReference>
<feature type="region of interest" description="Disordered" evidence="1">
    <location>
        <begin position="1"/>
        <end position="34"/>
    </location>
</feature>
<comment type="caution">
    <text evidence="2">The sequence shown here is derived from an EMBL/GenBank/DDBJ whole genome shotgun (WGS) entry which is preliminary data.</text>
</comment>
<dbReference type="OrthoDB" id="5169219at2"/>
<dbReference type="Pfam" id="PF05787">
    <property type="entry name" value="PhoX"/>
    <property type="match status" value="1"/>
</dbReference>
<sequence>MQPVTFRSCPDCLPHPFGRDDQPGTHPRPPPREGAQVLVTLQGSNRRSFLRRGAAAAGGGFASSAVEGLAVRAARAEDGRRARTAPGNGGYGPLRELTRLDPASGFSQTLRLPEGFDFAVCSVAGAPLADGSATPPAHGGLACFPTGRRGEWRLVRGHGAVGVPDAAPEDAKHRYDPLASGGTTTLAVSWKDGEFALEAARRSLSGAVATRSGGPTPWGSWLACEESAAGTAAGWEAPHGYVFEVPSAADEESEPLPLKELGRFVHAGAAVDPRTGAVYLTEDQHSAGFYRFVPDAPGRLAEGGRLQMLKFAGEWNADARSGRRAGRSVYVEWVDIDDPDPAGAEADPYAVFDQGWARGAAVFGRLQGCFAADGAVYAASVSGGDEGEGQLWELRPRGLRGGTLKLVFESPDAALLPFPEAIAPSPAGSLVLCEGTGREAPVLRGLTREGEVFDLAGHDGAAVWSGAAFSPDGAVLFANLRGSARGDRAEPGRTVAIWGPWRKGVL</sequence>
<accession>A0A426V164</accession>
<feature type="region of interest" description="Disordered" evidence="1">
    <location>
        <begin position="76"/>
        <end position="96"/>
    </location>
</feature>
<dbReference type="AlphaFoldDB" id="A0A426V164"/>
<dbReference type="Proteomes" id="UP000277256">
    <property type="component" value="Unassembled WGS sequence"/>
</dbReference>
<proteinExistence type="predicted"/>
<dbReference type="PANTHER" id="PTHR35399:SF4">
    <property type="entry name" value="MEMBRANE PROTEIN"/>
    <property type="match status" value="1"/>
</dbReference>
<name>A0A426V164_9ACTN</name>
<dbReference type="PROSITE" id="PS51318">
    <property type="entry name" value="TAT"/>
    <property type="match status" value="1"/>
</dbReference>
<evidence type="ECO:0000256" key="1">
    <source>
        <dbReference type="SAM" id="MobiDB-lite"/>
    </source>
</evidence>
<dbReference type="InterPro" id="IPR008557">
    <property type="entry name" value="PhoX"/>
</dbReference>